<feature type="compositionally biased region" description="Acidic residues" evidence="1">
    <location>
        <begin position="125"/>
        <end position="146"/>
    </location>
</feature>
<dbReference type="AlphaFoldDB" id="A0A9N8EG80"/>
<reference evidence="2" key="1">
    <citation type="submission" date="2020-06" db="EMBL/GenBank/DDBJ databases">
        <authorList>
            <consortium name="Plant Systems Biology data submission"/>
        </authorList>
    </citation>
    <scope>NUCLEOTIDE SEQUENCE</scope>
    <source>
        <strain evidence="2">D6</strain>
    </source>
</reference>
<feature type="compositionally biased region" description="Basic and acidic residues" evidence="1">
    <location>
        <begin position="147"/>
        <end position="159"/>
    </location>
</feature>
<comment type="caution">
    <text evidence="2">The sequence shown here is derived from an EMBL/GenBank/DDBJ whole genome shotgun (WGS) entry which is preliminary data.</text>
</comment>
<sequence>MATRSPISVTATLYSLPNKATTVSNQQVQDELFTLVSAKVYGAPNELLRQFWGVLLDGRNHAFLEVTSRILGKPDHPNNTNISAFGAFRRLVQHMCDRGVVTWTHAHFEKKLVQVVNKDGKTVYEEMDDDEEDDAPDDCGNEYEETEEHKRNKKESRNVKIERWTDGVLRLTDKPFPRGRPRYKE</sequence>
<organism evidence="2 3">
    <name type="scientific">Seminavis robusta</name>
    <dbReference type="NCBI Taxonomy" id="568900"/>
    <lineage>
        <taxon>Eukaryota</taxon>
        <taxon>Sar</taxon>
        <taxon>Stramenopiles</taxon>
        <taxon>Ochrophyta</taxon>
        <taxon>Bacillariophyta</taxon>
        <taxon>Bacillariophyceae</taxon>
        <taxon>Bacillariophycidae</taxon>
        <taxon>Naviculales</taxon>
        <taxon>Naviculaceae</taxon>
        <taxon>Seminavis</taxon>
    </lineage>
</organism>
<keyword evidence="3" id="KW-1185">Reference proteome</keyword>
<evidence type="ECO:0000313" key="3">
    <source>
        <dbReference type="Proteomes" id="UP001153069"/>
    </source>
</evidence>
<evidence type="ECO:0000256" key="1">
    <source>
        <dbReference type="SAM" id="MobiDB-lite"/>
    </source>
</evidence>
<dbReference type="Proteomes" id="UP001153069">
    <property type="component" value="Unassembled WGS sequence"/>
</dbReference>
<accession>A0A9N8EG80</accession>
<dbReference type="EMBL" id="CAICTM010001141">
    <property type="protein sequence ID" value="CAB9520881.1"/>
    <property type="molecule type" value="Genomic_DNA"/>
</dbReference>
<name>A0A9N8EG80_9STRA</name>
<feature type="region of interest" description="Disordered" evidence="1">
    <location>
        <begin position="125"/>
        <end position="159"/>
    </location>
</feature>
<evidence type="ECO:0000313" key="2">
    <source>
        <dbReference type="EMBL" id="CAB9520881.1"/>
    </source>
</evidence>
<gene>
    <name evidence="2" type="ORF">SEMRO_1143_G245920.1</name>
</gene>
<protein>
    <submittedName>
        <fullName evidence="2">Uncharacterized protein</fullName>
    </submittedName>
</protein>
<proteinExistence type="predicted"/>